<reference evidence="1" key="1">
    <citation type="submission" date="2021-06" db="EMBL/GenBank/DDBJ databases">
        <title>Updating the genus Pseudomonas: Description of 43 new species and partition of the Pseudomonas putida group.</title>
        <authorList>
            <person name="Girard L."/>
            <person name="Lood C."/>
            <person name="Vandamme P."/>
            <person name="Rokni-Zadeh H."/>
            <person name="Van Noort V."/>
            <person name="Hofte M."/>
            <person name="Lavigne R."/>
            <person name="De Mot R."/>
        </authorList>
    </citation>
    <scope>NUCLEOTIDE SEQUENCE</scope>
    <source>
        <strain evidence="1">SWRI103</strain>
    </source>
</reference>
<protein>
    <submittedName>
        <fullName evidence="1">Uncharacterized protein</fullName>
    </submittedName>
</protein>
<accession>A0ABS6P084</accession>
<evidence type="ECO:0000313" key="1">
    <source>
        <dbReference type="EMBL" id="MBV4453877.1"/>
    </source>
</evidence>
<keyword evidence="2" id="KW-1185">Reference proteome</keyword>
<dbReference type="RefSeq" id="WP_169375857.1">
    <property type="nucleotide sequence ID" value="NZ_JAHSTY010000001.1"/>
</dbReference>
<name>A0ABS6P084_9PSED</name>
<dbReference type="Proteomes" id="UP001048976">
    <property type="component" value="Unassembled WGS sequence"/>
</dbReference>
<gene>
    <name evidence="1" type="ORF">KVG91_14915</name>
</gene>
<dbReference type="EMBL" id="JAHSTY010000001">
    <property type="protein sequence ID" value="MBV4453877.1"/>
    <property type="molecule type" value="Genomic_DNA"/>
</dbReference>
<comment type="caution">
    <text evidence="1">The sequence shown here is derived from an EMBL/GenBank/DDBJ whole genome shotgun (WGS) entry which is preliminary data.</text>
</comment>
<organism evidence="1 2">
    <name type="scientific">Pseudomonas azadiae</name>
    <dbReference type="NCBI Taxonomy" id="2843612"/>
    <lineage>
        <taxon>Bacteria</taxon>
        <taxon>Pseudomonadati</taxon>
        <taxon>Pseudomonadota</taxon>
        <taxon>Gammaproteobacteria</taxon>
        <taxon>Pseudomonadales</taxon>
        <taxon>Pseudomonadaceae</taxon>
        <taxon>Pseudomonas</taxon>
    </lineage>
</organism>
<sequence>MDDKQADALAVLLSNGHATHFKTLNSQTKLKKFSLFKETRVLASRGTISFFDGSQQALRSQLKAFILTPKKDGCTSYIIVDIDSRCGWLKLMRFVGNKHSELNAETICLLLSGVGNDVNSFGFRFEHPERFPGNKHGFFHVQPIISNSSDSPFPGCINWLPVHFPTFYMFASSAFELTIFSIHSLAGWEVLSEFQRKSRDGNGVLKHLIRVGEGARIPYPFEVAVQA</sequence>
<evidence type="ECO:0000313" key="2">
    <source>
        <dbReference type="Proteomes" id="UP001048976"/>
    </source>
</evidence>
<proteinExistence type="predicted"/>